<accession>A0ABV6CCN9</accession>
<comment type="similarity">
    <text evidence="2">Belongs to the SurE nucleotidase family.</text>
</comment>
<name>A0ABV6CCN9_9GAMM</name>
<evidence type="ECO:0000256" key="1">
    <source>
        <dbReference type="ARBA" id="ARBA00000815"/>
    </source>
</evidence>
<dbReference type="PANTHER" id="PTHR30457">
    <property type="entry name" value="5'-NUCLEOTIDASE SURE"/>
    <property type="match status" value="1"/>
</dbReference>
<dbReference type="SUPFAM" id="SSF64167">
    <property type="entry name" value="SurE-like"/>
    <property type="match status" value="1"/>
</dbReference>
<dbReference type="Pfam" id="PF01975">
    <property type="entry name" value="SurE"/>
    <property type="match status" value="1"/>
</dbReference>
<evidence type="ECO:0000259" key="7">
    <source>
        <dbReference type="Pfam" id="PF01975"/>
    </source>
</evidence>
<dbReference type="InterPro" id="IPR002828">
    <property type="entry name" value="SurE-like_Pase/nucleotidase"/>
</dbReference>
<evidence type="ECO:0000256" key="2">
    <source>
        <dbReference type="ARBA" id="ARBA00011062"/>
    </source>
</evidence>
<dbReference type="InterPro" id="IPR030048">
    <property type="entry name" value="SurE"/>
</dbReference>
<keyword evidence="5 8" id="KW-0378">Hydrolase</keyword>
<evidence type="ECO:0000256" key="3">
    <source>
        <dbReference type="ARBA" id="ARBA00012643"/>
    </source>
</evidence>
<evidence type="ECO:0000256" key="6">
    <source>
        <dbReference type="SAM" id="SignalP"/>
    </source>
</evidence>
<keyword evidence="6" id="KW-0732">Signal</keyword>
<comment type="catalytic activity">
    <reaction evidence="1">
        <text>a ribonucleoside 5'-phosphate + H2O = a ribonucleoside + phosphate</text>
        <dbReference type="Rhea" id="RHEA:12484"/>
        <dbReference type="ChEBI" id="CHEBI:15377"/>
        <dbReference type="ChEBI" id="CHEBI:18254"/>
        <dbReference type="ChEBI" id="CHEBI:43474"/>
        <dbReference type="ChEBI" id="CHEBI:58043"/>
        <dbReference type="EC" id="3.1.3.5"/>
    </reaction>
</comment>
<feature type="signal peptide" evidence="6">
    <location>
        <begin position="1"/>
        <end position="21"/>
    </location>
</feature>
<proteinExistence type="inferred from homology"/>
<feature type="chain" id="PRO_5045494632" description="5'-nucleotidase" evidence="6">
    <location>
        <begin position="22"/>
        <end position="295"/>
    </location>
</feature>
<comment type="caution">
    <text evidence="8">The sequence shown here is derived from an EMBL/GenBank/DDBJ whole genome shotgun (WGS) entry which is preliminary data.</text>
</comment>
<keyword evidence="4" id="KW-0479">Metal-binding</keyword>
<evidence type="ECO:0000313" key="8">
    <source>
        <dbReference type="EMBL" id="MFC0179336.1"/>
    </source>
</evidence>
<keyword evidence="9" id="KW-1185">Reference proteome</keyword>
<evidence type="ECO:0000313" key="9">
    <source>
        <dbReference type="Proteomes" id="UP001589758"/>
    </source>
</evidence>
<dbReference type="InterPro" id="IPR036523">
    <property type="entry name" value="SurE-like_sf"/>
</dbReference>
<dbReference type="Gene3D" id="3.40.1210.10">
    <property type="entry name" value="Survival protein SurE-like phosphatase/nucleotidase"/>
    <property type="match status" value="1"/>
</dbReference>
<evidence type="ECO:0000256" key="4">
    <source>
        <dbReference type="ARBA" id="ARBA00022723"/>
    </source>
</evidence>
<dbReference type="PANTHER" id="PTHR30457:SF0">
    <property type="entry name" value="PHOSPHATASE, PUTATIVE (AFU_ORTHOLOGUE AFUA_4G01070)-RELATED"/>
    <property type="match status" value="1"/>
</dbReference>
<evidence type="ECO:0000256" key="5">
    <source>
        <dbReference type="ARBA" id="ARBA00022801"/>
    </source>
</evidence>
<dbReference type="Proteomes" id="UP001589758">
    <property type="component" value="Unassembled WGS sequence"/>
</dbReference>
<organism evidence="8 9">
    <name type="scientific">Thorsellia kenyensis</name>
    <dbReference type="NCBI Taxonomy" id="1549888"/>
    <lineage>
        <taxon>Bacteria</taxon>
        <taxon>Pseudomonadati</taxon>
        <taxon>Pseudomonadota</taxon>
        <taxon>Gammaproteobacteria</taxon>
        <taxon>Enterobacterales</taxon>
        <taxon>Thorselliaceae</taxon>
        <taxon>Thorsellia</taxon>
    </lineage>
</organism>
<dbReference type="RefSeq" id="WP_385876435.1">
    <property type="nucleotide sequence ID" value="NZ_JBHLXE010000046.1"/>
</dbReference>
<dbReference type="GO" id="GO:0008253">
    <property type="term" value="F:5'-nucleotidase activity"/>
    <property type="evidence" value="ECO:0007669"/>
    <property type="project" value="UniProtKB-EC"/>
</dbReference>
<reference evidence="8 9" key="1">
    <citation type="submission" date="2024-09" db="EMBL/GenBank/DDBJ databases">
        <authorList>
            <person name="Sun Q."/>
            <person name="Mori K."/>
        </authorList>
    </citation>
    <scope>NUCLEOTIDE SEQUENCE [LARGE SCALE GENOMIC DNA]</scope>
    <source>
        <strain evidence="8 9">CCM 8545</strain>
    </source>
</reference>
<gene>
    <name evidence="8" type="primary">surE</name>
    <name evidence="8" type="ORF">ACFFIT_04375</name>
</gene>
<dbReference type="EMBL" id="JBHLXE010000046">
    <property type="protein sequence ID" value="MFC0179336.1"/>
    <property type="molecule type" value="Genomic_DNA"/>
</dbReference>
<dbReference type="EC" id="3.1.3.5" evidence="3"/>
<sequence>MKFKKLIFLLGMLGLSSLVMAKDSKPLKVLIVNDDGCRSFGTVELQKQLLSKGMDAWIVAPATNQSGIGSAITMKKEPFTYHVEGDRHYCFPGTPADALDFGLLGILRDAPPDLVISGVNDGPNTGVAQINSGTVGAAVRAIRYGYPALAVSIGWNTDELIAFKGFPSTEKYWPDSVEYTVNMVSTLAQNWDRKSPLLPAGTGLSINYPAYSKSEILGVKYIGNEKFPPAQHFYKLLDNNQTIQEFNPEVLKVDENDTDTGWLHKKYITYTIIDGDWNALGYEKQYRQLLDGVSE</sequence>
<protein>
    <recommendedName>
        <fullName evidence="3">5'-nucleotidase</fullName>
        <ecNumber evidence="3">3.1.3.5</ecNumber>
    </recommendedName>
</protein>
<feature type="domain" description="Survival protein SurE-like phosphatase/nucleotidase" evidence="7">
    <location>
        <begin position="29"/>
        <end position="221"/>
    </location>
</feature>